<organism evidence="1 2">
    <name type="scientific">Paenibacillus xylanexedens</name>
    <dbReference type="NCBI Taxonomy" id="528191"/>
    <lineage>
        <taxon>Bacteria</taxon>
        <taxon>Bacillati</taxon>
        <taxon>Bacillota</taxon>
        <taxon>Bacilli</taxon>
        <taxon>Bacillales</taxon>
        <taxon>Paenibacillaceae</taxon>
        <taxon>Paenibacillus</taxon>
    </lineage>
</organism>
<keyword evidence="2" id="KW-1185">Reference proteome</keyword>
<gene>
    <name evidence="1" type="ORF">J2Z28_004598</name>
</gene>
<sequence length="50" mass="5541">MNITVLTPVIIAVDSSLADRSKYRQTSIIIPFPIRLTVANALRSLRKMGV</sequence>
<protein>
    <submittedName>
        <fullName evidence="1">Uncharacterized protein</fullName>
    </submittedName>
</protein>
<reference evidence="1 2" key="1">
    <citation type="submission" date="2021-03" db="EMBL/GenBank/DDBJ databases">
        <title>Genomic Encyclopedia of Type Strains, Phase IV (KMG-IV): sequencing the most valuable type-strain genomes for metagenomic binning, comparative biology and taxonomic classification.</title>
        <authorList>
            <person name="Goeker M."/>
        </authorList>
    </citation>
    <scope>NUCLEOTIDE SEQUENCE [LARGE SCALE GENOMIC DNA]</scope>
    <source>
        <strain evidence="1 2">DSM 21292</strain>
    </source>
</reference>
<proteinExistence type="predicted"/>
<dbReference type="EMBL" id="JAGIKV010000019">
    <property type="protein sequence ID" value="MBP2247929.1"/>
    <property type="molecule type" value="Genomic_DNA"/>
</dbReference>
<name>A0ABS4RYG5_PAEXY</name>
<dbReference type="Proteomes" id="UP000810207">
    <property type="component" value="Unassembled WGS sequence"/>
</dbReference>
<evidence type="ECO:0000313" key="2">
    <source>
        <dbReference type="Proteomes" id="UP000810207"/>
    </source>
</evidence>
<evidence type="ECO:0000313" key="1">
    <source>
        <dbReference type="EMBL" id="MBP2247929.1"/>
    </source>
</evidence>
<accession>A0ABS4RYG5</accession>
<comment type="caution">
    <text evidence="1">The sequence shown here is derived from an EMBL/GenBank/DDBJ whole genome shotgun (WGS) entry which is preliminary data.</text>
</comment>